<dbReference type="Gene3D" id="3.30.60.30">
    <property type="match status" value="1"/>
</dbReference>
<keyword evidence="2" id="KW-0732">Signal</keyword>
<evidence type="ECO:0000256" key="2">
    <source>
        <dbReference type="SAM" id="SignalP"/>
    </source>
</evidence>
<feature type="signal peptide" evidence="2">
    <location>
        <begin position="1"/>
        <end position="25"/>
    </location>
</feature>
<protein>
    <recommendedName>
        <fullName evidence="4">Kazal-like domain-containing protein</fullName>
    </recommendedName>
</protein>
<evidence type="ECO:0000256" key="1">
    <source>
        <dbReference type="SAM" id="Phobius"/>
    </source>
</evidence>
<evidence type="ECO:0008006" key="4">
    <source>
        <dbReference type="Google" id="ProtNLM"/>
    </source>
</evidence>
<keyword evidence="1" id="KW-0812">Transmembrane</keyword>
<evidence type="ECO:0000313" key="3">
    <source>
        <dbReference type="EMBL" id="MBA4653226.1"/>
    </source>
</evidence>
<dbReference type="PANTHER" id="PTHR34376:SF2">
    <property type="entry name" value="SERINE PROTEASE INHIBITOR, KAZAL-TYPE FAMILY PROTEIN"/>
    <property type="match status" value="1"/>
</dbReference>
<dbReference type="AlphaFoldDB" id="A0A7C9DZL8"/>
<name>A0A7C9DZL8_OPUST</name>
<organism evidence="3">
    <name type="scientific">Opuntia streptacantha</name>
    <name type="common">Prickly pear cactus</name>
    <name type="synonym">Opuntia cardona</name>
    <dbReference type="NCBI Taxonomy" id="393608"/>
    <lineage>
        <taxon>Eukaryota</taxon>
        <taxon>Viridiplantae</taxon>
        <taxon>Streptophyta</taxon>
        <taxon>Embryophyta</taxon>
        <taxon>Tracheophyta</taxon>
        <taxon>Spermatophyta</taxon>
        <taxon>Magnoliopsida</taxon>
        <taxon>eudicotyledons</taxon>
        <taxon>Gunneridae</taxon>
        <taxon>Pentapetalae</taxon>
        <taxon>Caryophyllales</taxon>
        <taxon>Cactineae</taxon>
        <taxon>Cactaceae</taxon>
        <taxon>Opuntioideae</taxon>
        <taxon>Opuntia</taxon>
    </lineage>
</organism>
<feature type="chain" id="PRO_5028051058" description="Kazal-like domain-containing protein" evidence="2">
    <location>
        <begin position="26"/>
        <end position="129"/>
    </location>
</feature>
<reference evidence="3" key="1">
    <citation type="journal article" date="2013" name="J. Plant Res.">
        <title>Effect of fungi and light on seed germination of three Opuntia species from semiarid lands of central Mexico.</title>
        <authorList>
            <person name="Delgado-Sanchez P."/>
            <person name="Jimenez-Bremont J.F."/>
            <person name="Guerrero-Gonzalez Mde L."/>
            <person name="Flores J."/>
        </authorList>
    </citation>
    <scope>NUCLEOTIDE SEQUENCE</scope>
    <source>
        <tissue evidence="3">Cladode</tissue>
    </source>
</reference>
<keyword evidence="1" id="KW-1133">Transmembrane helix</keyword>
<proteinExistence type="predicted"/>
<keyword evidence="1" id="KW-0472">Membrane</keyword>
<dbReference type="EMBL" id="GISG01178073">
    <property type="protein sequence ID" value="MBA4653226.1"/>
    <property type="molecule type" value="Transcribed_RNA"/>
</dbReference>
<accession>A0A7C9DZL8</accession>
<feature type="transmembrane region" description="Helical" evidence="1">
    <location>
        <begin position="108"/>
        <end position="128"/>
    </location>
</feature>
<sequence>MARLPLPSSLIFALIVLSFSTTVQSEVDSSSSVLGLPSDGAGADLCLDPVGSALSCPVKCFRPDPVCGEDGVTYWCGCADAYCAGTRVVKLGHCGVGNGGSGPLSGQALLLVHIVWLIVLGFSVLCGFL</sequence>
<reference evidence="3" key="2">
    <citation type="submission" date="2020-07" db="EMBL/GenBank/DDBJ databases">
        <authorList>
            <person name="Vera ALvarez R."/>
            <person name="Arias-Moreno D.M."/>
            <person name="Jimenez-Jacinto V."/>
            <person name="Jimenez-Bremont J.F."/>
            <person name="Swaminathan K."/>
            <person name="Moose S.P."/>
            <person name="Guerrero-Gonzalez M.L."/>
            <person name="Marino-Ramirez L."/>
            <person name="Landsman D."/>
            <person name="Rodriguez-Kessler M."/>
            <person name="Delgado-Sanchez P."/>
        </authorList>
    </citation>
    <scope>NUCLEOTIDE SEQUENCE</scope>
    <source>
        <tissue evidence="3">Cladode</tissue>
    </source>
</reference>
<dbReference type="PANTHER" id="PTHR34376">
    <property type="entry name" value="SERINE PROTEASE INHIBITOR, KAZAL-TYPE FAMILY PROTEIN"/>
    <property type="match status" value="1"/>
</dbReference>